<feature type="transmembrane region" description="Helical" evidence="8">
    <location>
        <begin position="240"/>
        <end position="260"/>
    </location>
</feature>
<protein>
    <recommendedName>
        <fullName evidence="8 9">1,4-dihydroxy-2-naphthoate octaprenyltransferase</fullName>
        <shortName evidence="8">DHNA-octaprenyltransferase</shortName>
        <ecNumber evidence="8 9">2.5.1.74</ecNumber>
    </recommendedName>
</protein>
<evidence type="ECO:0000256" key="6">
    <source>
        <dbReference type="ARBA" id="ARBA00022989"/>
    </source>
</evidence>
<evidence type="ECO:0000313" key="12">
    <source>
        <dbReference type="Proteomes" id="UP000286482"/>
    </source>
</evidence>
<dbReference type="InterPro" id="IPR044878">
    <property type="entry name" value="UbiA_sf"/>
</dbReference>
<comment type="similarity">
    <text evidence="8">Belongs to the MenA family. Type 1 subfamily.</text>
</comment>
<evidence type="ECO:0000256" key="4">
    <source>
        <dbReference type="ARBA" id="ARBA00022679"/>
    </source>
</evidence>
<evidence type="ECO:0000256" key="8">
    <source>
        <dbReference type="HAMAP-Rule" id="MF_01937"/>
    </source>
</evidence>
<dbReference type="OrthoDB" id="9767568at2"/>
<dbReference type="InterPro" id="IPR026046">
    <property type="entry name" value="UBIAD1"/>
</dbReference>
<evidence type="ECO:0000256" key="10">
    <source>
        <dbReference type="SAM" id="SignalP"/>
    </source>
</evidence>
<feature type="transmembrane region" description="Helical" evidence="8">
    <location>
        <begin position="89"/>
        <end position="107"/>
    </location>
</feature>
<dbReference type="InterPro" id="IPR000537">
    <property type="entry name" value="UbiA_prenyltransferase"/>
</dbReference>
<comment type="pathway">
    <text evidence="8">Quinol/quinone metabolism; menaquinone biosynthesis; menaquinol from 1,4-dihydroxy-2-naphthoate: step 1/2.</text>
</comment>
<dbReference type="InterPro" id="IPR004657">
    <property type="entry name" value="MenA"/>
</dbReference>
<dbReference type="PIRSF" id="PIRSF005355">
    <property type="entry name" value="UBIAD1"/>
    <property type="match status" value="1"/>
</dbReference>
<evidence type="ECO:0000256" key="1">
    <source>
        <dbReference type="ARBA" id="ARBA00004141"/>
    </source>
</evidence>
<gene>
    <name evidence="8 11" type="primary">menA</name>
    <name evidence="11" type="ORF">DBZ36_16815</name>
</gene>
<feature type="signal peptide" evidence="10">
    <location>
        <begin position="1"/>
        <end position="23"/>
    </location>
</feature>
<accession>A0A420E7X4</accession>
<dbReference type="NCBIfam" id="TIGR00751">
    <property type="entry name" value="menA"/>
    <property type="match status" value="1"/>
</dbReference>
<dbReference type="EC" id="2.5.1.74" evidence="8 9"/>
<feature type="chain" id="PRO_5018997389" description="1,4-dihydroxy-2-naphthoate octaprenyltransferase" evidence="10">
    <location>
        <begin position="24"/>
        <end position="293"/>
    </location>
</feature>
<dbReference type="CDD" id="cd13962">
    <property type="entry name" value="PT_UbiA_UBIAD1"/>
    <property type="match status" value="1"/>
</dbReference>
<evidence type="ECO:0000313" key="11">
    <source>
        <dbReference type="EMBL" id="RKF14558.1"/>
    </source>
</evidence>
<keyword evidence="3 8" id="KW-1003">Cell membrane</keyword>
<sequence length="293" mass="31568">MHAARLRTLPLASGSVLLASALAASQQQFQWSVFLLSLCTALLLQILSNLANDYGDAEKGTDDETRLGPKRAIQAGLLSAEQMLRGIKLCALAALVSGLLLLKLALGSQLLPWLFFIGLGAMALVAAVAYTMGKRPYGYQGYGDIAVFTFFGLVSVLGTYYLHTQTLPIWIWGAGIASGALATMVLNINNIRDLEPDKMAGKTTFAVKLGLRNARLYHLLLLALALVASLQLALQSQTSIWSLVFLFALLPLSKACVQVLRSDDAQVLDRQLPATAKAAFLWNVLFSIGLLFT</sequence>
<feature type="transmembrane region" description="Helical" evidence="8">
    <location>
        <begin position="169"/>
        <end position="189"/>
    </location>
</feature>
<keyword evidence="7 8" id="KW-0472">Membrane</keyword>
<feature type="transmembrane region" description="Helical" evidence="8">
    <location>
        <begin position="113"/>
        <end position="133"/>
    </location>
</feature>
<evidence type="ECO:0000256" key="2">
    <source>
        <dbReference type="ARBA" id="ARBA00022428"/>
    </source>
</evidence>
<comment type="subcellular location">
    <subcellularLocation>
        <location evidence="8">Cell membrane</location>
        <topology evidence="8">Multi-pass membrane protein</topology>
    </subcellularLocation>
    <subcellularLocation>
        <location evidence="1">Membrane</location>
        <topology evidence="1">Multi-pass membrane protein</topology>
    </subcellularLocation>
</comment>
<organism evidence="11 12">
    <name type="scientific">Alginatibacterium sediminis</name>
    <dbReference type="NCBI Taxonomy" id="2164068"/>
    <lineage>
        <taxon>Bacteria</taxon>
        <taxon>Pseudomonadati</taxon>
        <taxon>Pseudomonadota</taxon>
        <taxon>Gammaproteobacteria</taxon>
        <taxon>Alteromonadales</taxon>
        <taxon>Alteromonadaceae</taxon>
        <taxon>Alginatibacterium</taxon>
    </lineage>
</organism>
<comment type="caution">
    <text evidence="11">The sequence shown here is derived from an EMBL/GenBank/DDBJ whole genome shotgun (WGS) entry which is preliminary data.</text>
</comment>
<proteinExistence type="inferred from homology"/>
<reference evidence="11 12" key="1">
    <citation type="submission" date="2018-09" db="EMBL/GenBank/DDBJ databases">
        <authorList>
            <person name="Wang Z."/>
        </authorList>
    </citation>
    <scope>NUCLEOTIDE SEQUENCE [LARGE SCALE GENOMIC DNA]</scope>
    <source>
        <strain evidence="11 12">ALS 81</strain>
    </source>
</reference>
<dbReference type="GO" id="GO:0009234">
    <property type="term" value="P:menaquinone biosynthetic process"/>
    <property type="evidence" value="ECO:0007669"/>
    <property type="project" value="UniProtKB-UniRule"/>
</dbReference>
<evidence type="ECO:0000256" key="3">
    <source>
        <dbReference type="ARBA" id="ARBA00022475"/>
    </source>
</evidence>
<evidence type="ECO:0000256" key="5">
    <source>
        <dbReference type="ARBA" id="ARBA00022692"/>
    </source>
</evidence>
<dbReference type="GO" id="GO:0046428">
    <property type="term" value="F:1,4-dihydroxy-2-naphthoate polyprenyltransferase activity"/>
    <property type="evidence" value="ECO:0007669"/>
    <property type="project" value="UniProtKB-UniRule"/>
</dbReference>
<evidence type="ECO:0000256" key="9">
    <source>
        <dbReference type="NCBIfam" id="TIGR00751"/>
    </source>
</evidence>
<dbReference type="PANTHER" id="PTHR13929:SF0">
    <property type="entry name" value="UBIA PRENYLTRANSFERASE DOMAIN-CONTAINING PROTEIN 1"/>
    <property type="match status" value="1"/>
</dbReference>
<keyword evidence="6 8" id="KW-1133">Transmembrane helix</keyword>
<keyword evidence="4 8" id="KW-0808">Transferase</keyword>
<comment type="catalytic activity">
    <reaction evidence="8">
        <text>an all-trans-polyprenyl diphosphate + 1,4-dihydroxy-2-naphthoate + H(+) = a 2-demethylmenaquinol + CO2 + diphosphate</text>
        <dbReference type="Rhea" id="RHEA:26478"/>
        <dbReference type="Rhea" id="RHEA-COMP:9563"/>
        <dbReference type="Rhea" id="RHEA-COMP:9564"/>
        <dbReference type="ChEBI" id="CHEBI:11173"/>
        <dbReference type="ChEBI" id="CHEBI:15378"/>
        <dbReference type="ChEBI" id="CHEBI:16526"/>
        <dbReference type="ChEBI" id="CHEBI:33019"/>
        <dbReference type="ChEBI" id="CHEBI:55437"/>
        <dbReference type="ChEBI" id="CHEBI:58914"/>
        <dbReference type="EC" id="2.5.1.74"/>
    </reaction>
</comment>
<dbReference type="UniPathway" id="UPA00079">
    <property type="reaction ID" value="UER00168"/>
</dbReference>
<dbReference type="Pfam" id="PF01040">
    <property type="entry name" value="UbiA"/>
    <property type="match status" value="1"/>
</dbReference>
<dbReference type="PANTHER" id="PTHR13929">
    <property type="entry name" value="1,4-DIHYDROXY-2-NAPHTHOATE OCTAPRENYLTRANSFERASE"/>
    <property type="match status" value="1"/>
</dbReference>
<keyword evidence="12" id="KW-1185">Reference proteome</keyword>
<evidence type="ECO:0000256" key="7">
    <source>
        <dbReference type="ARBA" id="ARBA00023136"/>
    </source>
</evidence>
<keyword evidence="10" id="KW-0732">Signal</keyword>
<dbReference type="Proteomes" id="UP000286482">
    <property type="component" value="Unassembled WGS sequence"/>
</dbReference>
<dbReference type="EMBL" id="RAQO01000009">
    <property type="protein sequence ID" value="RKF14558.1"/>
    <property type="molecule type" value="Genomic_DNA"/>
</dbReference>
<keyword evidence="5 8" id="KW-0812">Transmembrane</keyword>
<dbReference type="AlphaFoldDB" id="A0A420E7X4"/>
<dbReference type="HAMAP" id="MF_01937">
    <property type="entry name" value="MenA_1"/>
    <property type="match status" value="1"/>
</dbReference>
<keyword evidence="2 8" id="KW-0474">Menaquinone biosynthesis</keyword>
<comment type="function">
    <text evidence="8">Conversion of 1,4-dihydroxy-2-naphthoate (DHNA) to demethylmenaquinone (DMK).</text>
</comment>
<feature type="transmembrane region" description="Helical" evidence="8">
    <location>
        <begin position="145"/>
        <end position="163"/>
    </location>
</feature>
<feature type="transmembrane region" description="Helical" evidence="8">
    <location>
        <begin position="216"/>
        <end position="234"/>
    </location>
</feature>
<dbReference type="GO" id="GO:0005886">
    <property type="term" value="C:plasma membrane"/>
    <property type="evidence" value="ECO:0007669"/>
    <property type="project" value="UniProtKB-SubCell"/>
</dbReference>
<name>A0A420E7X4_9ALTE</name>
<dbReference type="GO" id="GO:0042371">
    <property type="term" value="P:vitamin K biosynthetic process"/>
    <property type="evidence" value="ECO:0007669"/>
    <property type="project" value="TreeGrafter"/>
</dbReference>
<dbReference type="Gene3D" id="1.10.357.140">
    <property type="entry name" value="UbiA prenyltransferase"/>
    <property type="match status" value="1"/>
</dbReference>